<name>A0A146KY04_LYGHE</name>
<gene>
    <name evidence="2" type="ORF">g.46614</name>
</gene>
<sequence>MVAAGSTGIANCVFMVMLRLIGKRYKRPWSSVIRYTGTQHRGKLYTSTTVTANDEEIEEKEEMVENSKSTGTAVGEGEDDESNECEADSVEGDDPDNLVTILTWQDVLRRYILQ</sequence>
<feature type="region of interest" description="Disordered" evidence="1">
    <location>
        <begin position="57"/>
        <end position="94"/>
    </location>
</feature>
<protein>
    <submittedName>
        <fullName evidence="2">Uncharacterized protein</fullName>
    </submittedName>
</protein>
<organism evidence="2">
    <name type="scientific">Lygus hesperus</name>
    <name type="common">Western plant bug</name>
    <dbReference type="NCBI Taxonomy" id="30085"/>
    <lineage>
        <taxon>Eukaryota</taxon>
        <taxon>Metazoa</taxon>
        <taxon>Ecdysozoa</taxon>
        <taxon>Arthropoda</taxon>
        <taxon>Hexapoda</taxon>
        <taxon>Insecta</taxon>
        <taxon>Pterygota</taxon>
        <taxon>Neoptera</taxon>
        <taxon>Paraneoptera</taxon>
        <taxon>Hemiptera</taxon>
        <taxon>Heteroptera</taxon>
        <taxon>Panheteroptera</taxon>
        <taxon>Cimicomorpha</taxon>
        <taxon>Miridae</taxon>
        <taxon>Mirini</taxon>
        <taxon>Lygus</taxon>
    </lineage>
</organism>
<accession>A0A146KY04</accession>
<dbReference type="AlphaFoldDB" id="A0A146KY04"/>
<dbReference type="EMBL" id="GDHC01018154">
    <property type="protein sequence ID" value="JAQ00475.1"/>
    <property type="molecule type" value="Transcribed_RNA"/>
</dbReference>
<proteinExistence type="predicted"/>
<reference evidence="2" key="1">
    <citation type="journal article" date="2016" name="Gigascience">
        <title>De novo construction of an expanded transcriptome assembly for the western tarnished plant bug, Lygus hesperus.</title>
        <authorList>
            <person name="Tassone E.E."/>
            <person name="Geib S.M."/>
            <person name="Hall B."/>
            <person name="Fabrick J.A."/>
            <person name="Brent C.S."/>
            <person name="Hull J.J."/>
        </authorList>
    </citation>
    <scope>NUCLEOTIDE SEQUENCE</scope>
</reference>
<evidence type="ECO:0000256" key="1">
    <source>
        <dbReference type="SAM" id="MobiDB-lite"/>
    </source>
</evidence>
<evidence type="ECO:0000313" key="2">
    <source>
        <dbReference type="EMBL" id="JAQ00475.1"/>
    </source>
</evidence>
<feature type="compositionally biased region" description="Acidic residues" evidence="1">
    <location>
        <begin position="76"/>
        <end position="94"/>
    </location>
</feature>